<feature type="transmembrane region" description="Helical" evidence="2">
    <location>
        <begin position="228"/>
        <end position="247"/>
    </location>
</feature>
<dbReference type="Proteomes" id="UP000663827">
    <property type="component" value="Unassembled WGS sequence"/>
</dbReference>
<gene>
    <name evidence="3" type="ORF">RDB_LOCUS192594</name>
</gene>
<keyword evidence="2" id="KW-0812">Transmembrane</keyword>
<evidence type="ECO:0000313" key="4">
    <source>
        <dbReference type="Proteomes" id="UP000663827"/>
    </source>
</evidence>
<comment type="caution">
    <text evidence="3">The sequence shown here is derived from an EMBL/GenBank/DDBJ whole genome shotgun (WGS) entry which is preliminary data.</text>
</comment>
<feature type="region of interest" description="Disordered" evidence="1">
    <location>
        <begin position="75"/>
        <end position="102"/>
    </location>
</feature>
<feature type="compositionally biased region" description="Basic and acidic residues" evidence="1">
    <location>
        <begin position="75"/>
        <end position="98"/>
    </location>
</feature>
<feature type="region of interest" description="Disordered" evidence="1">
    <location>
        <begin position="46"/>
        <end position="65"/>
    </location>
</feature>
<feature type="compositionally biased region" description="Polar residues" evidence="1">
    <location>
        <begin position="47"/>
        <end position="63"/>
    </location>
</feature>
<proteinExistence type="predicted"/>
<reference evidence="3" key="1">
    <citation type="submission" date="2021-01" db="EMBL/GenBank/DDBJ databases">
        <authorList>
            <person name="Kaushik A."/>
        </authorList>
    </citation>
    <scope>NUCLEOTIDE SEQUENCE</scope>
    <source>
        <strain evidence="3">AG5</strain>
    </source>
</reference>
<keyword evidence="2" id="KW-0472">Membrane</keyword>
<protein>
    <submittedName>
        <fullName evidence="3">Uncharacterized protein</fullName>
    </submittedName>
</protein>
<dbReference type="EMBL" id="CAJNJQ010006654">
    <property type="protein sequence ID" value="CAE7233934.1"/>
    <property type="molecule type" value="Genomic_DNA"/>
</dbReference>
<organism evidence="3 4">
    <name type="scientific">Rhizoctonia solani</name>
    <dbReference type="NCBI Taxonomy" id="456999"/>
    <lineage>
        <taxon>Eukaryota</taxon>
        <taxon>Fungi</taxon>
        <taxon>Dikarya</taxon>
        <taxon>Basidiomycota</taxon>
        <taxon>Agaricomycotina</taxon>
        <taxon>Agaricomycetes</taxon>
        <taxon>Cantharellales</taxon>
        <taxon>Ceratobasidiaceae</taxon>
        <taxon>Rhizoctonia</taxon>
    </lineage>
</organism>
<name>A0A8H3EC56_9AGAM</name>
<sequence length="411" mass="45452">MCLSNCQLQLASCSWPSPSFPPDHQLFLYITHKHYNKMATRKDFDTRSQVSSFYGRPSSQMNMDSVRRPQDAALNRRDSNSSFFRPDEHGPGDYDSTNRRGGGYDRSSYIGLDNPRGDIGAAGKDEEWDVYADFNNAGPRYNSTPFQPDTGYRPIRENAGGSEASAANQVELVTVPALGAEWKASELHDMTKSGRRELRAEERRKKWREFNRDQRGLCGITWAKRTTLVWAVFLLCGIIGIMLAIFIPRVPSFGFLGDMPLNVTSDGGNPQFSRIPANFSFDAVVALQVNTNGQVVLPLHFNNIHATVYDVTTSRQVAEGDLGGYTVPAKAYSEIQVPIKFSYEAGNSSDITWLNFYNACKSKSQVTDGQRPGLQLRLVLELSIAGLIGKPTAGTQINDANCPIELAANAA</sequence>
<keyword evidence="2" id="KW-1133">Transmembrane helix</keyword>
<dbReference type="AlphaFoldDB" id="A0A8H3EC56"/>
<evidence type="ECO:0000313" key="3">
    <source>
        <dbReference type="EMBL" id="CAE7233934.1"/>
    </source>
</evidence>
<evidence type="ECO:0000256" key="1">
    <source>
        <dbReference type="SAM" id="MobiDB-lite"/>
    </source>
</evidence>
<accession>A0A8H3EC56</accession>
<evidence type="ECO:0000256" key="2">
    <source>
        <dbReference type="SAM" id="Phobius"/>
    </source>
</evidence>